<gene>
    <name evidence="4" type="ORF">ACFFUT_18075</name>
</gene>
<evidence type="ECO:0000313" key="4">
    <source>
        <dbReference type="EMBL" id="MFB9233704.1"/>
    </source>
</evidence>
<evidence type="ECO:0000256" key="2">
    <source>
        <dbReference type="SAM" id="SignalP"/>
    </source>
</evidence>
<dbReference type="Proteomes" id="UP001589683">
    <property type="component" value="Unassembled WGS sequence"/>
</dbReference>
<dbReference type="Pfam" id="PF03968">
    <property type="entry name" value="LptD_N"/>
    <property type="match status" value="1"/>
</dbReference>
<evidence type="ECO:0000313" key="5">
    <source>
        <dbReference type="Proteomes" id="UP001589683"/>
    </source>
</evidence>
<dbReference type="InterPro" id="IPR052037">
    <property type="entry name" value="LPS_export_LptA"/>
</dbReference>
<feature type="signal peptide" evidence="2">
    <location>
        <begin position="1"/>
        <end position="23"/>
    </location>
</feature>
<sequence length="169" mass="17288">MLNLLRTALIAIALSGVSMAAKAQSAQVAFGGLQHDSSLPVEVVADQLQVNQTDGSAVFTGNVVIGQGTMRLSAAEVQVEYTSAESGTAGRISRMLASGGVVLVNGGEAAEANEATYTIDTGSIVMTGDVVMTQGQNALTANRMVIDLNTGTANMEGRVRTILQSGSNN</sequence>
<feature type="chain" id="PRO_5047537980" evidence="2">
    <location>
        <begin position="24"/>
        <end position="169"/>
    </location>
</feature>
<keyword evidence="1 2" id="KW-0732">Signal</keyword>
<evidence type="ECO:0000259" key="3">
    <source>
        <dbReference type="Pfam" id="PF03968"/>
    </source>
</evidence>
<accession>A0ABV5JJS8</accession>
<dbReference type="InterPro" id="IPR005653">
    <property type="entry name" value="OstA-like_N"/>
</dbReference>
<feature type="domain" description="Organic solvent tolerance-like N-terminal" evidence="3">
    <location>
        <begin position="42"/>
        <end position="151"/>
    </location>
</feature>
<dbReference type="PANTHER" id="PTHR36504:SF1">
    <property type="entry name" value="LIPOPOLYSACCHARIDE EXPORT SYSTEM PROTEIN LPTA"/>
    <property type="match status" value="1"/>
</dbReference>
<name>A0ABV5JJS8_9RHOB</name>
<dbReference type="PANTHER" id="PTHR36504">
    <property type="entry name" value="LIPOPOLYSACCHARIDE EXPORT SYSTEM PROTEIN LPTA"/>
    <property type="match status" value="1"/>
</dbReference>
<protein>
    <submittedName>
        <fullName evidence="4">LptA/OstA family protein</fullName>
    </submittedName>
</protein>
<evidence type="ECO:0000256" key="1">
    <source>
        <dbReference type="ARBA" id="ARBA00022729"/>
    </source>
</evidence>
<reference evidence="4 5" key="1">
    <citation type="submission" date="2024-09" db="EMBL/GenBank/DDBJ databases">
        <authorList>
            <person name="Sun Q."/>
            <person name="Mori K."/>
        </authorList>
    </citation>
    <scope>NUCLEOTIDE SEQUENCE [LARGE SCALE GENOMIC DNA]</scope>
    <source>
        <strain evidence="4 5">CECT 8726</strain>
    </source>
</reference>
<keyword evidence="5" id="KW-1185">Reference proteome</keyword>
<comment type="caution">
    <text evidence="4">The sequence shown here is derived from an EMBL/GenBank/DDBJ whole genome shotgun (WGS) entry which is preliminary data.</text>
</comment>
<dbReference type="EMBL" id="JBHMEA010000051">
    <property type="protein sequence ID" value="MFB9233704.1"/>
    <property type="molecule type" value="Genomic_DNA"/>
</dbReference>
<proteinExistence type="predicted"/>
<organism evidence="4 5">
    <name type="scientific">Pseudohalocynthiibacter aestuariivivens</name>
    <dbReference type="NCBI Taxonomy" id="1591409"/>
    <lineage>
        <taxon>Bacteria</taxon>
        <taxon>Pseudomonadati</taxon>
        <taxon>Pseudomonadota</taxon>
        <taxon>Alphaproteobacteria</taxon>
        <taxon>Rhodobacterales</taxon>
        <taxon>Paracoccaceae</taxon>
        <taxon>Pseudohalocynthiibacter</taxon>
    </lineage>
</organism>
<dbReference type="RefSeq" id="WP_213889548.1">
    <property type="nucleotide sequence ID" value="NZ_JAGFNU010000007.1"/>
</dbReference>
<dbReference type="Gene3D" id="2.60.450.10">
    <property type="entry name" value="Lipopolysaccharide (LPS) transport protein A like domain"/>
    <property type="match status" value="1"/>
</dbReference>